<organism evidence="1 2">
    <name type="scientific">Polarella glacialis</name>
    <name type="common">Dinoflagellate</name>
    <dbReference type="NCBI Taxonomy" id="89957"/>
    <lineage>
        <taxon>Eukaryota</taxon>
        <taxon>Sar</taxon>
        <taxon>Alveolata</taxon>
        <taxon>Dinophyceae</taxon>
        <taxon>Suessiales</taxon>
        <taxon>Suessiaceae</taxon>
        <taxon>Polarella</taxon>
    </lineage>
</organism>
<sequence>MPRLLELFSGAGSVGRSFRARGWEVTPVDLDPKSGASIITDVGTWNFDCVWASPPCTRYSCARTRGGPRDLEGSDRLVQRVLDIMGYHKPVCGYFIENSQAGLLKTRAVVQGLAYHDASYCEYSYLCKKGTRIWHDSFRFEPK</sequence>
<evidence type="ECO:0008006" key="3">
    <source>
        <dbReference type="Google" id="ProtNLM"/>
    </source>
</evidence>
<dbReference type="Gene3D" id="3.40.50.150">
    <property type="entry name" value="Vaccinia Virus protein VP39"/>
    <property type="match status" value="1"/>
</dbReference>
<dbReference type="AlphaFoldDB" id="A0A813DVC7"/>
<accession>A0A813DVC7</accession>
<keyword evidence="2" id="KW-1185">Reference proteome</keyword>
<proteinExistence type="predicted"/>
<comment type="caution">
    <text evidence="1">The sequence shown here is derived from an EMBL/GenBank/DDBJ whole genome shotgun (WGS) entry which is preliminary data.</text>
</comment>
<dbReference type="InterPro" id="IPR029063">
    <property type="entry name" value="SAM-dependent_MTases_sf"/>
</dbReference>
<dbReference type="Proteomes" id="UP000654075">
    <property type="component" value="Unassembled WGS sequence"/>
</dbReference>
<dbReference type="OrthoDB" id="406014at2759"/>
<dbReference type="SUPFAM" id="SSF53335">
    <property type="entry name" value="S-adenosyl-L-methionine-dependent methyltransferases"/>
    <property type="match status" value="1"/>
</dbReference>
<dbReference type="EMBL" id="CAJNNV010005338">
    <property type="protein sequence ID" value="CAE8591941.1"/>
    <property type="molecule type" value="Genomic_DNA"/>
</dbReference>
<evidence type="ECO:0000313" key="2">
    <source>
        <dbReference type="Proteomes" id="UP000654075"/>
    </source>
</evidence>
<name>A0A813DVC7_POLGL</name>
<dbReference type="OMA" id="XICADIR"/>
<evidence type="ECO:0000313" key="1">
    <source>
        <dbReference type="EMBL" id="CAE8591941.1"/>
    </source>
</evidence>
<protein>
    <recommendedName>
        <fullName evidence="3">DNA (cytosine-5-)-methyltransferase</fullName>
    </recommendedName>
</protein>
<reference evidence="1" key="1">
    <citation type="submission" date="2021-02" db="EMBL/GenBank/DDBJ databases">
        <authorList>
            <person name="Dougan E. K."/>
            <person name="Rhodes N."/>
            <person name="Thang M."/>
            <person name="Chan C."/>
        </authorList>
    </citation>
    <scope>NUCLEOTIDE SEQUENCE</scope>
</reference>
<gene>
    <name evidence="1" type="ORF">PGLA1383_LOCUS10601</name>
</gene>